<reference evidence="8" key="1">
    <citation type="submission" date="2009-12" db="EMBL/GenBank/DDBJ databases">
        <title>Complete sequence of Treponema azotonutricium strain ZAS-9.</title>
        <authorList>
            <person name="Tetu S.G."/>
            <person name="Matson E."/>
            <person name="Ren Q."/>
            <person name="Seshadri R."/>
            <person name="Elbourne L."/>
            <person name="Hassan K.A."/>
            <person name="Durkin A."/>
            <person name="Radune D."/>
            <person name="Mohamoud Y."/>
            <person name="Shay R."/>
            <person name="Jin S."/>
            <person name="Zhang X."/>
            <person name="Lucey K."/>
            <person name="Ballor N.R."/>
            <person name="Ottesen E."/>
            <person name="Rosenthal R."/>
            <person name="Allen A."/>
            <person name="Leadbetter J.R."/>
            <person name="Paulsen I.T."/>
        </authorList>
    </citation>
    <scope>NUCLEOTIDE SEQUENCE [LARGE SCALE GENOMIC DNA]</scope>
    <source>
        <strain evidence="8">ATCC BAA-888 / DSM 13862 / ZAS-9</strain>
    </source>
</reference>
<dbReference type="Proteomes" id="UP000009222">
    <property type="component" value="Chromosome"/>
</dbReference>
<protein>
    <submittedName>
        <fullName evidence="7">ABC transporter, permease protein</fullName>
    </submittedName>
</protein>
<proteinExistence type="predicted"/>
<dbReference type="GO" id="GO:0005886">
    <property type="term" value="C:plasma membrane"/>
    <property type="evidence" value="ECO:0007669"/>
    <property type="project" value="UniProtKB-SubCell"/>
</dbReference>
<feature type="transmembrane region" description="Helical" evidence="6">
    <location>
        <begin position="9"/>
        <end position="29"/>
    </location>
</feature>
<gene>
    <name evidence="7" type="ordered locus">TREAZ_2964</name>
</gene>
<reference evidence="7 8" key="2">
    <citation type="journal article" date="2011" name="ISME J.">
        <title>RNA-seq reveals cooperative metabolic interactions between two termite-gut spirochete species in co-culture.</title>
        <authorList>
            <person name="Rosenthal A.Z."/>
            <person name="Matson E.G."/>
            <person name="Eldar A."/>
            <person name="Leadbetter J.R."/>
        </authorList>
    </citation>
    <scope>NUCLEOTIDE SEQUENCE [LARGE SCALE GENOMIC DNA]</scope>
    <source>
        <strain evidence="8">ATCC BAA-888 / DSM 13862 / ZAS-9</strain>
    </source>
</reference>
<evidence type="ECO:0000256" key="3">
    <source>
        <dbReference type="ARBA" id="ARBA00022692"/>
    </source>
</evidence>
<evidence type="ECO:0000313" key="8">
    <source>
        <dbReference type="Proteomes" id="UP000009222"/>
    </source>
</evidence>
<feature type="transmembrane region" description="Helical" evidence="6">
    <location>
        <begin position="84"/>
        <end position="101"/>
    </location>
</feature>
<evidence type="ECO:0000256" key="5">
    <source>
        <dbReference type="ARBA" id="ARBA00023136"/>
    </source>
</evidence>
<dbReference type="OrthoDB" id="9778389at2"/>
<feature type="transmembrane region" description="Helical" evidence="6">
    <location>
        <begin position="180"/>
        <end position="203"/>
    </location>
</feature>
<dbReference type="PANTHER" id="PTHR32196">
    <property type="entry name" value="ABC TRANSPORTER PERMEASE PROTEIN YPHD-RELATED-RELATED"/>
    <property type="match status" value="1"/>
</dbReference>
<dbReference type="AlphaFoldDB" id="F5YBQ7"/>
<evidence type="ECO:0000256" key="4">
    <source>
        <dbReference type="ARBA" id="ARBA00022989"/>
    </source>
</evidence>
<keyword evidence="3 6" id="KW-0812">Transmembrane</keyword>
<feature type="transmembrane region" description="Helical" evidence="6">
    <location>
        <begin position="54"/>
        <end position="75"/>
    </location>
</feature>
<dbReference type="GO" id="GO:0022857">
    <property type="term" value="F:transmembrane transporter activity"/>
    <property type="evidence" value="ECO:0007669"/>
    <property type="project" value="InterPro"/>
</dbReference>
<dbReference type="CDD" id="cd06574">
    <property type="entry name" value="TM_PBP1_branched-chain-AA_like"/>
    <property type="match status" value="1"/>
</dbReference>
<keyword evidence="4 6" id="KW-1133">Transmembrane helix</keyword>
<keyword evidence="2" id="KW-1003">Cell membrane</keyword>
<evidence type="ECO:0000313" key="7">
    <source>
        <dbReference type="EMBL" id="AEF82123.1"/>
    </source>
</evidence>
<dbReference type="EMBL" id="CP001841">
    <property type="protein sequence ID" value="AEF82123.1"/>
    <property type="molecule type" value="Genomic_DNA"/>
</dbReference>
<feature type="transmembrane region" description="Helical" evidence="6">
    <location>
        <begin position="242"/>
        <end position="260"/>
    </location>
</feature>
<accession>F5YBQ7</accession>
<feature type="transmembrane region" description="Helical" evidence="6">
    <location>
        <begin position="121"/>
        <end position="145"/>
    </location>
</feature>
<organism evidence="7 8">
    <name type="scientific">Leadbettera azotonutricia (strain ATCC BAA-888 / DSM 13862 / ZAS-9)</name>
    <name type="common">Treponema azotonutricium</name>
    <dbReference type="NCBI Taxonomy" id="545695"/>
    <lineage>
        <taxon>Bacteria</taxon>
        <taxon>Pseudomonadati</taxon>
        <taxon>Spirochaetota</taxon>
        <taxon>Spirochaetia</taxon>
        <taxon>Spirochaetales</taxon>
        <taxon>Breznakiellaceae</taxon>
        <taxon>Leadbettera</taxon>
    </lineage>
</organism>
<keyword evidence="5 6" id="KW-0472">Membrane</keyword>
<dbReference type="PANTHER" id="PTHR32196:SF69">
    <property type="entry name" value="BRANCHED-CHAIN AMINO ACID TRANSPORT SYSTEM, PERMEASE PROTEIN"/>
    <property type="match status" value="1"/>
</dbReference>
<dbReference type="InParanoid" id="F5YBQ7"/>
<sequence>MLEGILTEGFIYGIMVLGVFITFRVLNFADMTVDGSFPLGACILGVLLSRGLPFSVALFTAFAGGMAAGLVTALIHTRLKIPDLLSGILTMTMLYSINLRVMSNRANLSLIKVPTLFSRIISWASAFMPGEWAIVIFCLLTIVIIKIALDLFFRTDFGLCVGALGDNPQLIISQGMNPDVIKIVGICLANGLMGIAGAYAAMYQGFSDINFGSGMIVSGLASLMIGEFLLRSNRIGILTLRAILGSVLYRALMFFARNYGYYIHMTANDLKLITGILIIVCIMLSRAGYAKGGRSGWGIK</sequence>
<dbReference type="Pfam" id="PF02653">
    <property type="entry name" value="BPD_transp_2"/>
    <property type="match status" value="1"/>
</dbReference>
<dbReference type="InterPro" id="IPR001851">
    <property type="entry name" value="ABC_transp_permease"/>
</dbReference>
<dbReference type="KEGG" id="taz:TREAZ_2964"/>
<feature type="transmembrane region" description="Helical" evidence="6">
    <location>
        <begin position="272"/>
        <end position="290"/>
    </location>
</feature>
<keyword evidence="8" id="KW-1185">Reference proteome</keyword>
<dbReference type="RefSeq" id="WP_015712585.1">
    <property type="nucleotide sequence ID" value="NC_015577.1"/>
</dbReference>
<evidence type="ECO:0000256" key="6">
    <source>
        <dbReference type="SAM" id="Phobius"/>
    </source>
</evidence>
<dbReference type="eggNOG" id="COG4120">
    <property type="taxonomic scope" value="Bacteria"/>
</dbReference>
<evidence type="ECO:0000256" key="2">
    <source>
        <dbReference type="ARBA" id="ARBA00022475"/>
    </source>
</evidence>
<name>F5YBQ7_LEAAZ</name>
<dbReference type="HOGENOM" id="CLU_067296_0_0_12"/>
<feature type="transmembrane region" description="Helical" evidence="6">
    <location>
        <begin position="209"/>
        <end position="230"/>
    </location>
</feature>
<evidence type="ECO:0000256" key="1">
    <source>
        <dbReference type="ARBA" id="ARBA00004651"/>
    </source>
</evidence>
<comment type="subcellular location">
    <subcellularLocation>
        <location evidence="1">Cell membrane</location>
        <topology evidence="1">Multi-pass membrane protein</topology>
    </subcellularLocation>
</comment>
<dbReference type="STRING" id="545695.TREAZ_2964"/>